<proteinExistence type="predicted"/>
<name>A0A392N653_9FABA</name>
<dbReference type="Proteomes" id="UP000265520">
    <property type="component" value="Unassembled WGS sequence"/>
</dbReference>
<feature type="non-terminal residue" evidence="2">
    <location>
        <position position="1"/>
    </location>
</feature>
<protein>
    <submittedName>
        <fullName evidence="2">Uncharacterized protein</fullName>
    </submittedName>
</protein>
<comment type="caution">
    <text evidence="2">The sequence shown here is derived from an EMBL/GenBank/DDBJ whole genome shotgun (WGS) entry which is preliminary data.</text>
</comment>
<dbReference type="AlphaFoldDB" id="A0A392N653"/>
<dbReference type="EMBL" id="LXQA010027839">
    <property type="protein sequence ID" value="MCH94649.1"/>
    <property type="molecule type" value="Genomic_DNA"/>
</dbReference>
<feature type="region of interest" description="Disordered" evidence="1">
    <location>
        <begin position="8"/>
        <end position="28"/>
    </location>
</feature>
<evidence type="ECO:0000313" key="2">
    <source>
        <dbReference type="EMBL" id="MCH94649.1"/>
    </source>
</evidence>
<evidence type="ECO:0000313" key="3">
    <source>
        <dbReference type="Proteomes" id="UP000265520"/>
    </source>
</evidence>
<sequence>GMVTIAIRASRNSRGERSTELDGPGKGGGGVVRMAICAAVSGGAENGNGGGFVVGVEGVACSMMRPKDHSLIAAIVMRRRLKPLHVRTDLQTRLNRW</sequence>
<keyword evidence="3" id="KW-1185">Reference proteome</keyword>
<reference evidence="2 3" key="1">
    <citation type="journal article" date="2018" name="Front. Plant Sci.">
        <title>Red Clover (Trifolium pratense) and Zigzag Clover (T. medium) - A Picture of Genomic Similarities and Differences.</title>
        <authorList>
            <person name="Dluhosova J."/>
            <person name="Istvanek J."/>
            <person name="Nedelnik J."/>
            <person name="Repkova J."/>
        </authorList>
    </citation>
    <scope>NUCLEOTIDE SEQUENCE [LARGE SCALE GENOMIC DNA]</scope>
    <source>
        <strain evidence="3">cv. 10/8</strain>
        <tissue evidence="2">Leaf</tissue>
    </source>
</reference>
<evidence type="ECO:0000256" key="1">
    <source>
        <dbReference type="SAM" id="MobiDB-lite"/>
    </source>
</evidence>
<organism evidence="2 3">
    <name type="scientific">Trifolium medium</name>
    <dbReference type="NCBI Taxonomy" id="97028"/>
    <lineage>
        <taxon>Eukaryota</taxon>
        <taxon>Viridiplantae</taxon>
        <taxon>Streptophyta</taxon>
        <taxon>Embryophyta</taxon>
        <taxon>Tracheophyta</taxon>
        <taxon>Spermatophyta</taxon>
        <taxon>Magnoliopsida</taxon>
        <taxon>eudicotyledons</taxon>
        <taxon>Gunneridae</taxon>
        <taxon>Pentapetalae</taxon>
        <taxon>rosids</taxon>
        <taxon>fabids</taxon>
        <taxon>Fabales</taxon>
        <taxon>Fabaceae</taxon>
        <taxon>Papilionoideae</taxon>
        <taxon>50 kb inversion clade</taxon>
        <taxon>NPAAA clade</taxon>
        <taxon>Hologalegina</taxon>
        <taxon>IRL clade</taxon>
        <taxon>Trifolieae</taxon>
        <taxon>Trifolium</taxon>
    </lineage>
</organism>
<accession>A0A392N653</accession>